<keyword evidence="5" id="KW-0968">Cytoplasmic vesicle</keyword>
<dbReference type="GO" id="GO:0005769">
    <property type="term" value="C:early endosome"/>
    <property type="evidence" value="ECO:0007669"/>
    <property type="project" value="UniProtKB-SubCell"/>
</dbReference>
<dbReference type="EMBL" id="JH767194">
    <property type="protein sequence ID" value="EQC28411.1"/>
    <property type="molecule type" value="Genomic_DNA"/>
</dbReference>
<reference evidence="7 8" key="1">
    <citation type="submission" date="2012-04" db="EMBL/GenBank/DDBJ databases">
        <title>The Genome Sequence of Saprolegnia declina VS20.</title>
        <authorList>
            <consortium name="The Broad Institute Genome Sequencing Platform"/>
            <person name="Russ C."/>
            <person name="Nusbaum C."/>
            <person name="Tyler B."/>
            <person name="van West P."/>
            <person name="Dieguez-Uribeondo J."/>
            <person name="de Bruijn I."/>
            <person name="Tripathy S."/>
            <person name="Jiang R."/>
            <person name="Young S.K."/>
            <person name="Zeng Q."/>
            <person name="Gargeya S."/>
            <person name="Fitzgerald M."/>
            <person name="Haas B."/>
            <person name="Abouelleil A."/>
            <person name="Alvarado L."/>
            <person name="Arachchi H.M."/>
            <person name="Berlin A."/>
            <person name="Chapman S.B."/>
            <person name="Goldberg J."/>
            <person name="Griggs A."/>
            <person name="Gujja S."/>
            <person name="Hansen M."/>
            <person name="Howarth C."/>
            <person name="Imamovic A."/>
            <person name="Larimer J."/>
            <person name="McCowen C."/>
            <person name="Montmayeur A."/>
            <person name="Murphy C."/>
            <person name="Neiman D."/>
            <person name="Pearson M."/>
            <person name="Priest M."/>
            <person name="Roberts A."/>
            <person name="Saif S."/>
            <person name="Shea T."/>
            <person name="Sisk P."/>
            <person name="Sykes S."/>
            <person name="Wortman J."/>
            <person name="Nusbaum C."/>
            <person name="Birren B."/>
        </authorList>
    </citation>
    <scope>NUCLEOTIDE SEQUENCE [LARGE SCALE GENOMIC DNA]</scope>
    <source>
        <strain evidence="7 8">VS20</strain>
    </source>
</reference>
<evidence type="ECO:0000313" key="8">
    <source>
        <dbReference type="Proteomes" id="UP000030762"/>
    </source>
</evidence>
<feature type="domain" description="PH" evidence="6">
    <location>
        <begin position="191"/>
        <end position="309"/>
    </location>
</feature>
<evidence type="ECO:0000256" key="2">
    <source>
        <dbReference type="ARBA" id="ARBA00004541"/>
    </source>
</evidence>
<protein>
    <recommendedName>
        <fullName evidence="6">PH domain-containing protein</fullName>
    </recommendedName>
</protein>
<dbReference type="EMBL" id="JH767194">
    <property type="protein sequence ID" value="EQC28410.1"/>
    <property type="molecule type" value="Genomic_DNA"/>
</dbReference>
<proteinExistence type="predicted"/>
<evidence type="ECO:0000259" key="6">
    <source>
        <dbReference type="PROSITE" id="PS50003"/>
    </source>
</evidence>
<dbReference type="GO" id="GO:0007034">
    <property type="term" value="P:vacuolar transport"/>
    <property type="evidence" value="ECO:0007669"/>
    <property type="project" value="TreeGrafter"/>
</dbReference>
<dbReference type="PANTHER" id="PTHR13364">
    <property type="entry name" value="DEFECTIVE SPERMATOGENESIS PROTEIN 39"/>
    <property type="match status" value="1"/>
</dbReference>
<dbReference type="RefSeq" id="XP_008618058.1">
    <property type="nucleotide sequence ID" value="XM_008619836.1"/>
</dbReference>
<dbReference type="SUPFAM" id="SSF50729">
    <property type="entry name" value="PH domain-like"/>
    <property type="match status" value="1"/>
</dbReference>
<dbReference type="VEuPathDB" id="FungiDB:SDRG_13739"/>
<dbReference type="GO" id="GO:0006886">
    <property type="term" value="P:intracellular protein transport"/>
    <property type="evidence" value="ECO:0007669"/>
    <property type="project" value="TreeGrafter"/>
</dbReference>
<organism evidence="7 8">
    <name type="scientific">Saprolegnia diclina (strain VS20)</name>
    <dbReference type="NCBI Taxonomy" id="1156394"/>
    <lineage>
        <taxon>Eukaryota</taxon>
        <taxon>Sar</taxon>
        <taxon>Stramenopiles</taxon>
        <taxon>Oomycota</taxon>
        <taxon>Saprolegniomycetes</taxon>
        <taxon>Saprolegniales</taxon>
        <taxon>Saprolegniaceae</taxon>
        <taxon>Saprolegnia</taxon>
    </lineage>
</organism>
<name>T0Q4R5_SAPDV</name>
<evidence type="ECO:0000256" key="3">
    <source>
        <dbReference type="ARBA" id="ARBA00004603"/>
    </source>
</evidence>
<dbReference type="InterPro" id="IPR040057">
    <property type="entry name" value="Spe-39"/>
</dbReference>
<dbReference type="GO" id="GO:0005770">
    <property type="term" value="C:late endosome"/>
    <property type="evidence" value="ECO:0007669"/>
    <property type="project" value="UniProtKB-SubCell"/>
</dbReference>
<gene>
    <name evidence="7" type="ORF">SDRG_13739</name>
</gene>
<dbReference type="SMART" id="SM00233">
    <property type="entry name" value="PH"/>
    <property type="match status" value="1"/>
</dbReference>
<dbReference type="CDD" id="cd00821">
    <property type="entry name" value="PH"/>
    <property type="match status" value="1"/>
</dbReference>
<dbReference type="InterPro" id="IPR011993">
    <property type="entry name" value="PH-like_dom_sf"/>
</dbReference>
<dbReference type="AlphaFoldDB" id="T0Q4R5"/>
<dbReference type="eggNOG" id="ENOG502RXC4">
    <property type="taxonomic scope" value="Eukaryota"/>
</dbReference>
<comment type="subcellular location">
    <subcellularLocation>
        <location evidence="2">Cytoplasmic vesicle</location>
    </subcellularLocation>
    <subcellularLocation>
        <location evidence="1">Early endosome</location>
    </subcellularLocation>
    <subcellularLocation>
        <location evidence="3">Late endosome</location>
    </subcellularLocation>
</comment>
<accession>T0Q4R5</accession>
<dbReference type="RefSeq" id="XP_008618059.1">
    <property type="nucleotide sequence ID" value="XM_008619837.1"/>
</dbReference>
<dbReference type="PROSITE" id="PS50003">
    <property type="entry name" value="PH_DOMAIN"/>
    <property type="match status" value="1"/>
</dbReference>
<dbReference type="OrthoDB" id="61523at2759"/>
<dbReference type="OMA" id="CRMEAYL"/>
<keyword evidence="4" id="KW-0967">Endosome</keyword>
<evidence type="ECO:0000313" key="7">
    <source>
        <dbReference type="EMBL" id="EQC28410.1"/>
    </source>
</evidence>
<evidence type="ECO:0000256" key="1">
    <source>
        <dbReference type="ARBA" id="ARBA00004412"/>
    </source>
</evidence>
<dbReference type="Gene3D" id="2.30.29.30">
    <property type="entry name" value="Pleckstrin-homology domain (PH domain)/Phosphotyrosine-binding domain (PTB)"/>
    <property type="match status" value="1"/>
</dbReference>
<dbReference type="Proteomes" id="UP000030762">
    <property type="component" value="Unassembled WGS sequence"/>
</dbReference>
<dbReference type="GeneID" id="19954466"/>
<keyword evidence="8" id="KW-1185">Reference proteome</keyword>
<evidence type="ECO:0000256" key="5">
    <source>
        <dbReference type="ARBA" id="ARBA00023329"/>
    </source>
</evidence>
<sequence>MAIASANAAVQQLLLSHMGLGPKFNYRSLFGLPEFAALKFKQTLLTHACITRSSPVVMDVLLFLSHTMSEMLFHAELCLPKHLFALDHWANHLRQQQRSHQSTIFVSLRDYPLIALFKSVGRISELAAEVTRLVLAEPDAQRASAWVDEATDLFATTASTSWLQAQLRQHIAFQQLLQQTEARDQRAAPPAMAKAGYCDKRSSKGAAGLNWHKRFFVLDGHHFCYFKHDTDKMEASTNPFLDKKPRGKLVLDQTVSVRPAVHDSSTRAKQLQRQYCIEVLIRGVPTILFDAWTKTDQAEWLGAFEANIQRTTFDPIWLRFPRPCVLAMTIAQFLRYTMMYPDGSSSTNDDQNGLYVWDAPRVRSLQAAYDIDANRILYAALVHCAVRHEWDALEALTRPGKVKRLFTSQPQSTIGFGAFLDAALEYKAPPSVLASYEAAYAKQTKGWVSQLTDA</sequence>
<dbReference type="InParanoid" id="T0Q4R5"/>
<dbReference type="InterPro" id="IPR001849">
    <property type="entry name" value="PH_domain"/>
</dbReference>
<evidence type="ECO:0000256" key="4">
    <source>
        <dbReference type="ARBA" id="ARBA00022753"/>
    </source>
</evidence>
<dbReference type="Pfam" id="PF00169">
    <property type="entry name" value="PH"/>
    <property type="match status" value="1"/>
</dbReference>
<dbReference type="PANTHER" id="PTHR13364:SF6">
    <property type="entry name" value="SPERMATOGENESIS-DEFECTIVE PROTEIN 39 HOMOLOG"/>
    <property type="match status" value="1"/>
</dbReference>